<protein>
    <submittedName>
        <fullName evidence="1">Capsule polysaccharide biosynthesis protein</fullName>
    </submittedName>
</protein>
<dbReference type="GO" id="GO:0000271">
    <property type="term" value="P:polysaccharide biosynthetic process"/>
    <property type="evidence" value="ECO:0007669"/>
    <property type="project" value="InterPro"/>
</dbReference>
<sequence length="489" mass="55516">MRGGSAPHGVPRAQRGIGAWAAGVQLLDGVSEPRLAPAPQARHIPAPTGGHKVETISGQQEHKVTEPRRFLFLQGPHGPFFHRLAKMLRAAGAEVWRVGFNAGDRAFWFGAPGYIPFRDSHEAWPDTFRALIDEHRITDIVLYGDTRPIHASAVEAAKAAGLTVHVFEEGYMRPYWVTYERGGTNGHSRLMDMTVPQMTKALEMSDLDVPEPPAHWGDMRQHVFYGALYHWFVMFRNGDYRQFQGHRELPVGKETMLYTRRLLLMPYTAVERMLATTRIKYGGFPYHLVLLQLEHDASFQMHSPFTRMREFLEVVIDGFAAGAPRHHHLVFKAHPLENGRSPVRRIIKELARQHGVTGRVHYVRGGKLARLLDHARTAVTVNSTAGQQVLWRGIPLKTFGRAVYAKPEFVATQPLAEFFAQPRRPDTKAYKDYRRYLLETSQVPGGFYSSKGRRHLMRQVVDMMLDDEDPYDALKSGKAAPRQPLRIVQ</sequence>
<dbReference type="CDD" id="cd16441">
    <property type="entry name" value="beta_Kdo_transferase_KpsS"/>
    <property type="match status" value="1"/>
</dbReference>
<accession>A0A238LGI3</accession>
<dbReference type="Pfam" id="PF05159">
    <property type="entry name" value="Capsule_synth"/>
    <property type="match status" value="1"/>
</dbReference>
<reference evidence="1 2" key="1">
    <citation type="submission" date="2017-05" db="EMBL/GenBank/DDBJ databases">
        <authorList>
            <person name="Song R."/>
            <person name="Chenine A.L."/>
            <person name="Ruprecht R.M."/>
        </authorList>
    </citation>
    <scope>NUCLEOTIDE SEQUENCE [LARGE SCALE GENOMIC DNA]</scope>
    <source>
        <strain evidence="1 2">CECT 8899</strain>
    </source>
</reference>
<proteinExistence type="predicted"/>
<dbReference type="Proteomes" id="UP000201613">
    <property type="component" value="Unassembled WGS sequence"/>
</dbReference>
<evidence type="ECO:0000313" key="2">
    <source>
        <dbReference type="Proteomes" id="UP000201613"/>
    </source>
</evidence>
<evidence type="ECO:0000313" key="1">
    <source>
        <dbReference type="EMBL" id="SMY08718.1"/>
    </source>
</evidence>
<organism evidence="1 2">
    <name type="scientific">Flavimaricola marinus</name>
    <dbReference type="NCBI Taxonomy" id="1819565"/>
    <lineage>
        <taxon>Bacteria</taxon>
        <taxon>Pseudomonadati</taxon>
        <taxon>Pseudomonadota</taxon>
        <taxon>Alphaproteobacteria</taxon>
        <taxon>Rhodobacterales</taxon>
        <taxon>Paracoccaceae</taxon>
        <taxon>Flavimaricola</taxon>
    </lineage>
</organism>
<keyword evidence="2" id="KW-1185">Reference proteome</keyword>
<dbReference type="InterPro" id="IPR007833">
    <property type="entry name" value="Capsule_polysaccharide_synth"/>
</dbReference>
<dbReference type="AlphaFoldDB" id="A0A238LGI3"/>
<name>A0A238LGI3_9RHOB</name>
<dbReference type="GO" id="GO:0015774">
    <property type="term" value="P:polysaccharide transport"/>
    <property type="evidence" value="ECO:0007669"/>
    <property type="project" value="InterPro"/>
</dbReference>
<dbReference type="EMBL" id="FXZK01000005">
    <property type="protein sequence ID" value="SMY08718.1"/>
    <property type="molecule type" value="Genomic_DNA"/>
</dbReference>
<gene>
    <name evidence="1" type="ORF">LOM8899_02874</name>
</gene>